<evidence type="ECO:0000313" key="2">
    <source>
        <dbReference type="Proteomes" id="UP001607302"/>
    </source>
</evidence>
<dbReference type="Proteomes" id="UP001607302">
    <property type="component" value="Unassembled WGS sequence"/>
</dbReference>
<reference evidence="1 2" key="1">
    <citation type="journal article" date="2024" name="Ann. Entomol. Soc. Am.">
        <title>Genomic analyses of the southern and eastern yellowjacket wasps (Hymenoptera: Vespidae) reveal evolutionary signatures of social life.</title>
        <authorList>
            <person name="Catto M.A."/>
            <person name="Caine P.B."/>
            <person name="Orr S.E."/>
            <person name="Hunt B.G."/>
            <person name="Goodisman M.A.D."/>
        </authorList>
    </citation>
    <scope>NUCLEOTIDE SEQUENCE [LARGE SCALE GENOMIC DNA]</scope>
    <source>
        <strain evidence="1">233</strain>
        <tissue evidence="1">Head and thorax</tissue>
    </source>
</reference>
<sequence length="159" mass="17866">MIKWFLKNKVLHEENIPTTFRISHRDLIKRHLEHSWNTQTVNSQNPCLESIQVSSNISDFSPTSLQIRDVSNTNSDKNSFQFILSISMHATFSCAVANMYLVSESLYTSLISQMETDDTSKKSSNVNTCTVSGITYTGGGHSQLEELRAAIHTPCFSSE</sequence>
<keyword evidence="2" id="KW-1185">Reference proteome</keyword>
<name>A0ABD2BSS9_VESSQ</name>
<dbReference type="AlphaFoldDB" id="A0ABD2BSS9"/>
<accession>A0ABD2BSS9</accession>
<organism evidence="1 2">
    <name type="scientific">Vespula squamosa</name>
    <name type="common">Southern yellow jacket</name>
    <name type="synonym">Wasp</name>
    <dbReference type="NCBI Taxonomy" id="30214"/>
    <lineage>
        <taxon>Eukaryota</taxon>
        <taxon>Metazoa</taxon>
        <taxon>Ecdysozoa</taxon>
        <taxon>Arthropoda</taxon>
        <taxon>Hexapoda</taxon>
        <taxon>Insecta</taxon>
        <taxon>Pterygota</taxon>
        <taxon>Neoptera</taxon>
        <taxon>Endopterygota</taxon>
        <taxon>Hymenoptera</taxon>
        <taxon>Apocrita</taxon>
        <taxon>Aculeata</taxon>
        <taxon>Vespoidea</taxon>
        <taxon>Vespidae</taxon>
        <taxon>Vespinae</taxon>
        <taxon>Vespula</taxon>
    </lineage>
</organism>
<dbReference type="EMBL" id="JAUDFV010000057">
    <property type="protein sequence ID" value="KAL2735735.1"/>
    <property type="molecule type" value="Genomic_DNA"/>
</dbReference>
<comment type="caution">
    <text evidence="1">The sequence shown here is derived from an EMBL/GenBank/DDBJ whole genome shotgun (WGS) entry which is preliminary data.</text>
</comment>
<gene>
    <name evidence="1" type="ORF">V1478_002749</name>
</gene>
<evidence type="ECO:0000313" key="1">
    <source>
        <dbReference type="EMBL" id="KAL2735735.1"/>
    </source>
</evidence>
<proteinExistence type="predicted"/>
<protein>
    <submittedName>
        <fullName evidence="1">Uncharacterized protein</fullName>
    </submittedName>
</protein>